<gene>
    <name evidence="1" type="ORF">HPB50_005000</name>
</gene>
<accession>A0ACB7RJJ9</accession>
<name>A0ACB7RJJ9_HYAAI</name>
<keyword evidence="2" id="KW-1185">Reference proteome</keyword>
<comment type="caution">
    <text evidence="1">The sequence shown here is derived from an EMBL/GenBank/DDBJ whole genome shotgun (WGS) entry which is preliminary data.</text>
</comment>
<sequence>MVKQSFYNITVLPGEHGDGPPLSRTQEVFLLKPPSHKTTVSSPGCSDLPSGDIYVSLLRSDSKPLAKLLACGTATIEGHSGDSVGTAPSLSAHTTTSLLIAKHSHAAADAELQSTDNLDAKPFSENSGRGEDQSCSILPSGGTYLYFQGNSSEPPTSLLTFGGAVLEDRNVGSPTIFSCLSGASCNGTSLLLTTGNRAVVDAASRIPDGSTPESSIGRCEKVGEHSYSGRRGSLFQKKQEFACHACSYTTTALCHMNRHRLLHTGEKPHECEVCGRRFRLRTTMIEHLRIHTDERPYRCQTCSRSFRHGSSLQKHKRMHTGERPYQCEVCDRSFVRLSTLKRHRATHTGEKPFVCTVCEMAFADRTMRTRHMRRKHAVQN</sequence>
<dbReference type="EMBL" id="CM023489">
    <property type="protein sequence ID" value="KAH6921801.1"/>
    <property type="molecule type" value="Genomic_DNA"/>
</dbReference>
<dbReference type="Proteomes" id="UP000821845">
    <property type="component" value="Chromosome 9"/>
</dbReference>
<organism evidence="1 2">
    <name type="scientific">Hyalomma asiaticum</name>
    <name type="common">Tick</name>
    <dbReference type="NCBI Taxonomy" id="266040"/>
    <lineage>
        <taxon>Eukaryota</taxon>
        <taxon>Metazoa</taxon>
        <taxon>Ecdysozoa</taxon>
        <taxon>Arthropoda</taxon>
        <taxon>Chelicerata</taxon>
        <taxon>Arachnida</taxon>
        <taxon>Acari</taxon>
        <taxon>Parasitiformes</taxon>
        <taxon>Ixodida</taxon>
        <taxon>Ixodoidea</taxon>
        <taxon>Ixodidae</taxon>
        <taxon>Hyalomminae</taxon>
        <taxon>Hyalomma</taxon>
    </lineage>
</organism>
<protein>
    <submittedName>
        <fullName evidence="1">Uncharacterized protein</fullName>
    </submittedName>
</protein>
<evidence type="ECO:0000313" key="1">
    <source>
        <dbReference type="EMBL" id="KAH6921801.1"/>
    </source>
</evidence>
<evidence type="ECO:0000313" key="2">
    <source>
        <dbReference type="Proteomes" id="UP000821845"/>
    </source>
</evidence>
<reference evidence="1" key="1">
    <citation type="submission" date="2020-05" db="EMBL/GenBank/DDBJ databases">
        <title>Large-scale comparative analyses of tick genomes elucidate their genetic diversity and vector capacities.</title>
        <authorList>
            <person name="Jia N."/>
            <person name="Wang J."/>
            <person name="Shi W."/>
            <person name="Du L."/>
            <person name="Sun Y."/>
            <person name="Zhan W."/>
            <person name="Jiang J."/>
            <person name="Wang Q."/>
            <person name="Zhang B."/>
            <person name="Ji P."/>
            <person name="Sakyi L.B."/>
            <person name="Cui X."/>
            <person name="Yuan T."/>
            <person name="Jiang B."/>
            <person name="Yang W."/>
            <person name="Lam T.T.-Y."/>
            <person name="Chang Q."/>
            <person name="Ding S."/>
            <person name="Wang X."/>
            <person name="Zhu J."/>
            <person name="Ruan X."/>
            <person name="Zhao L."/>
            <person name="Wei J."/>
            <person name="Que T."/>
            <person name="Du C."/>
            <person name="Cheng J."/>
            <person name="Dai P."/>
            <person name="Han X."/>
            <person name="Huang E."/>
            <person name="Gao Y."/>
            <person name="Liu J."/>
            <person name="Shao H."/>
            <person name="Ye R."/>
            <person name="Li L."/>
            <person name="Wei W."/>
            <person name="Wang X."/>
            <person name="Wang C."/>
            <person name="Yang T."/>
            <person name="Huo Q."/>
            <person name="Li W."/>
            <person name="Guo W."/>
            <person name="Chen H."/>
            <person name="Zhou L."/>
            <person name="Ni X."/>
            <person name="Tian J."/>
            <person name="Zhou Y."/>
            <person name="Sheng Y."/>
            <person name="Liu T."/>
            <person name="Pan Y."/>
            <person name="Xia L."/>
            <person name="Li J."/>
            <person name="Zhao F."/>
            <person name="Cao W."/>
        </authorList>
    </citation>
    <scope>NUCLEOTIDE SEQUENCE</scope>
    <source>
        <strain evidence="1">Hyas-2018</strain>
    </source>
</reference>
<proteinExistence type="predicted"/>